<dbReference type="GO" id="GO:0016491">
    <property type="term" value="F:oxidoreductase activity"/>
    <property type="evidence" value="ECO:0007669"/>
    <property type="project" value="InterPro"/>
</dbReference>
<dbReference type="AlphaFoldDB" id="A0A1X0DGT6"/>
<dbReference type="PANTHER" id="PTHR43273">
    <property type="entry name" value="ANAEROBIC SULFATASE-MATURATING ENZYME HOMOLOG ASLB-RELATED"/>
    <property type="match status" value="1"/>
</dbReference>
<sequence>MHGLNGSLDKVSAATGSYLLEHRGAEVTRPPWSPLDATGKHLEARGYTTDLSAEQERELMVNVATAIHQSDLASSQPSFVFVPAYTCNLRCPYCFQSHDMHAGRGIYASMMDEARVDDAFRVIDAFTEPGSLARELSMLAVDDPAPGHQRSPLRRVGLFGGEPLTRATRPVVAYIVEQARRRGAALWAITNGVELDAFTDLMGRDGITDLQITLDGMPDVHDRRRIGPGIRRSFDRIADNIDLALSAGSRVSARINVDSSNVDQVELLDDFFALRGWSGHSSFSAHAAVVTGESTHESLVSHAQLLSITDQSGGGCVRSYEGYADGVLGRALSEEYPFQRVAHCSAETGMLMFDPHGDVYACWEEIGIKDRRVGDYHNGVLRLDDDNAPAWLSRFPGAVEQCSRCPYALIHTSGCANHARANHDTIFAAACEDFQSYFPGSLADRYTAIEAAALGSAINRPPHVHRLPIVEVTGGRTATMTRE</sequence>
<organism evidence="8 9">
    <name type="scientific">Mycolicibacterium insubricum</name>
    <dbReference type="NCBI Taxonomy" id="444597"/>
    <lineage>
        <taxon>Bacteria</taxon>
        <taxon>Bacillati</taxon>
        <taxon>Actinomycetota</taxon>
        <taxon>Actinomycetes</taxon>
        <taxon>Mycobacteriales</taxon>
        <taxon>Mycobacteriaceae</taxon>
        <taxon>Mycolicibacterium</taxon>
    </lineage>
</organism>
<keyword evidence="2" id="KW-0949">S-adenosyl-L-methionine</keyword>
<comment type="cofactor">
    <cofactor evidence="1">
        <name>[4Fe-4S] cluster</name>
        <dbReference type="ChEBI" id="CHEBI:49883"/>
    </cofactor>
</comment>
<name>A0A1X0DGT6_9MYCO</name>
<dbReference type="EMBL" id="MVHS01000012">
    <property type="protein sequence ID" value="ORA71601.1"/>
    <property type="molecule type" value="Genomic_DNA"/>
</dbReference>
<dbReference type="UniPathway" id="UPA00782"/>
<dbReference type="SFLD" id="SFLDS00029">
    <property type="entry name" value="Radical_SAM"/>
    <property type="match status" value="1"/>
</dbReference>
<evidence type="ECO:0000313" key="9">
    <source>
        <dbReference type="Proteomes" id="UP000192801"/>
    </source>
</evidence>
<dbReference type="InterPro" id="IPR013785">
    <property type="entry name" value="Aldolase_TIM"/>
</dbReference>
<feature type="domain" description="Radical SAM core" evidence="7">
    <location>
        <begin position="83"/>
        <end position="256"/>
    </location>
</feature>
<dbReference type="PANTHER" id="PTHR43273:SF3">
    <property type="entry name" value="ANAEROBIC SULFATASE-MATURATING ENZYME HOMOLOG ASLB-RELATED"/>
    <property type="match status" value="1"/>
</dbReference>
<comment type="similarity">
    <text evidence="6">Belongs to the radical SAM superfamily. Anaerobic sulfatase-maturating enzyme family.</text>
</comment>
<keyword evidence="5" id="KW-0411">Iron-sulfur</keyword>
<comment type="caution">
    <text evidence="8">The sequence shown here is derived from an EMBL/GenBank/DDBJ whole genome shotgun (WGS) entry which is preliminary data.</text>
</comment>
<dbReference type="GO" id="GO:0046872">
    <property type="term" value="F:metal ion binding"/>
    <property type="evidence" value="ECO:0007669"/>
    <property type="project" value="UniProtKB-KW"/>
</dbReference>
<dbReference type="NCBIfam" id="TIGR04085">
    <property type="entry name" value="rSAM_more_4Fe4S"/>
    <property type="match status" value="1"/>
</dbReference>
<dbReference type="SUPFAM" id="SSF102114">
    <property type="entry name" value="Radical SAM enzymes"/>
    <property type="match status" value="1"/>
</dbReference>
<dbReference type="InterPro" id="IPR007197">
    <property type="entry name" value="rSAM"/>
</dbReference>
<keyword evidence="3" id="KW-0479">Metal-binding</keyword>
<evidence type="ECO:0000256" key="3">
    <source>
        <dbReference type="ARBA" id="ARBA00022723"/>
    </source>
</evidence>
<evidence type="ECO:0000256" key="1">
    <source>
        <dbReference type="ARBA" id="ARBA00001966"/>
    </source>
</evidence>
<protein>
    <recommendedName>
        <fullName evidence="7">Radical SAM core domain-containing protein</fullName>
    </recommendedName>
</protein>
<evidence type="ECO:0000256" key="5">
    <source>
        <dbReference type="ARBA" id="ARBA00023014"/>
    </source>
</evidence>
<dbReference type="InterPro" id="IPR023867">
    <property type="entry name" value="Sulphatase_maturase_rSAM"/>
</dbReference>
<reference evidence="8 9" key="1">
    <citation type="submission" date="2016-12" db="EMBL/GenBank/DDBJ databases">
        <title>The new phylogeny of genus Mycobacterium.</title>
        <authorList>
            <person name="Tortoli E."/>
            <person name="Trovato A."/>
            <person name="Cirillo D.M."/>
        </authorList>
    </citation>
    <scope>NUCLEOTIDE SEQUENCE [LARGE SCALE GENOMIC DNA]</scope>
    <source>
        <strain evidence="8 9">DSM 45130</strain>
    </source>
</reference>
<accession>A0A1X0DGT6</accession>
<dbReference type="InterPro" id="IPR023885">
    <property type="entry name" value="4Fe4S-binding_SPASM_dom"/>
</dbReference>
<gene>
    <name evidence="8" type="ORF">BST26_07415</name>
</gene>
<evidence type="ECO:0000259" key="7">
    <source>
        <dbReference type="Pfam" id="PF04055"/>
    </source>
</evidence>
<dbReference type="STRING" id="444597.BST26_07415"/>
<evidence type="ECO:0000256" key="4">
    <source>
        <dbReference type="ARBA" id="ARBA00023004"/>
    </source>
</evidence>
<dbReference type="Gene3D" id="3.20.20.70">
    <property type="entry name" value="Aldolase class I"/>
    <property type="match status" value="1"/>
</dbReference>
<evidence type="ECO:0000256" key="2">
    <source>
        <dbReference type="ARBA" id="ARBA00022691"/>
    </source>
</evidence>
<dbReference type="InterPro" id="IPR058240">
    <property type="entry name" value="rSAM_sf"/>
</dbReference>
<dbReference type="SFLD" id="SFLDG01067">
    <property type="entry name" value="SPASM/twitch_domain_containing"/>
    <property type="match status" value="1"/>
</dbReference>
<keyword evidence="9" id="KW-1185">Reference proteome</keyword>
<proteinExistence type="inferred from homology"/>
<keyword evidence="4" id="KW-0408">Iron</keyword>
<evidence type="ECO:0000313" key="8">
    <source>
        <dbReference type="EMBL" id="ORA71601.1"/>
    </source>
</evidence>
<dbReference type="Proteomes" id="UP000192801">
    <property type="component" value="Unassembled WGS sequence"/>
</dbReference>
<evidence type="ECO:0000256" key="6">
    <source>
        <dbReference type="ARBA" id="ARBA00023601"/>
    </source>
</evidence>
<dbReference type="Pfam" id="PF04055">
    <property type="entry name" value="Radical_SAM"/>
    <property type="match status" value="1"/>
</dbReference>
<dbReference type="GO" id="GO:0051536">
    <property type="term" value="F:iron-sulfur cluster binding"/>
    <property type="evidence" value="ECO:0007669"/>
    <property type="project" value="UniProtKB-KW"/>
</dbReference>